<sequence>MAAESDGELGMVANSVDEQPMDLSRASKKVDSSRSASDSHKSTTIWLSSTKIAQQRFSGLDRARSVPQLTPLPALQRHKSLSESRIAQPENDEAWLYVGYYSQLLHRFQTHFALQQHQLEKSLTKGRKLTSSTDAKAENPSDDVCDIKRRQARPLTGKHVRPGTGASPATLLTLRRKIQQRQQNNNSFKS</sequence>
<protein>
    <submittedName>
        <fullName evidence="2">Uncharacterized protein</fullName>
    </submittedName>
</protein>
<feature type="compositionally biased region" description="Basic and acidic residues" evidence="1">
    <location>
        <begin position="28"/>
        <end position="41"/>
    </location>
</feature>
<evidence type="ECO:0000313" key="3">
    <source>
        <dbReference type="Proteomes" id="UP001233999"/>
    </source>
</evidence>
<feature type="compositionally biased region" description="Basic residues" evidence="1">
    <location>
        <begin position="150"/>
        <end position="161"/>
    </location>
</feature>
<reference evidence="2" key="2">
    <citation type="submission" date="2023-05" db="EMBL/GenBank/DDBJ databases">
        <authorList>
            <person name="Fouks B."/>
        </authorList>
    </citation>
    <scope>NUCLEOTIDE SEQUENCE</scope>
    <source>
        <strain evidence="2">Stay&amp;Tobe</strain>
        <tissue evidence="2">Testes</tissue>
    </source>
</reference>
<comment type="caution">
    <text evidence="2">The sequence shown here is derived from an EMBL/GenBank/DDBJ whole genome shotgun (WGS) entry which is preliminary data.</text>
</comment>
<feature type="region of interest" description="Disordered" evidence="1">
    <location>
        <begin position="125"/>
        <end position="170"/>
    </location>
</feature>
<proteinExistence type="predicted"/>
<dbReference type="AlphaFoldDB" id="A0AAD7ZG77"/>
<organism evidence="2 3">
    <name type="scientific">Diploptera punctata</name>
    <name type="common">Pacific beetle cockroach</name>
    <dbReference type="NCBI Taxonomy" id="6984"/>
    <lineage>
        <taxon>Eukaryota</taxon>
        <taxon>Metazoa</taxon>
        <taxon>Ecdysozoa</taxon>
        <taxon>Arthropoda</taxon>
        <taxon>Hexapoda</taxon>
        <taxon>Insecta</taxon>
        <taxon>Pterygota</taxon>
        <taxon>Neoptera</taxon>
        <taxon>Polyneoptera</taxon>
        <taxon>Dictyoptera</taxon>
        <taxon>Blattodea</taxon>
        <taxon>Blaberoidea</taxon>
        <taxon>Blaberidae</taxon>
        <taxon>Diplopterinae</taxon>
        <taxon>Diploptera</taxon>
    </lineage>
</organism>
<feature type="region of interest" description="Disordered" evidence="1">
    <location>
        <begin position="1"/>
        <end position="43"/>
    </location>
</feature>
<evidence type="ECO:0000313" key="2">
    <source>
        <dbReference type="EMBL" id="KAJ9579383.1"/>
    </source>
</evidence>
<dbReference type="EMBL" id="JASPKZ010008455">
    <property type="protein sequence ID" value="KAJ9579383.1"/>
    <property type="molecule type" value="Genomic_DNA"/>
</dbReference>
<keyword evidence="3" id="KW-1185">Reference proteome</keyword>
<feature type="compositionally biased region" description="Basic and acidic residues" evidence="1">
    <location>
        <begin position="135"/>
        <end position="149"/>
    </location>
</feature>
<name>A0AAD7ZG77_DIPPU</name>
<gene>
    <name evidence="2" type="ORF">L9F63_024509</name>
</gene>
<evidence type="ECO:0000256" key="1">
    <source>
        <dbReference type="SAM" id="MobiDB-lite"/>
    </source>
</evidence>
<accession>A0AAD7ZG77</accession>
<reference evidence="2" key="1">
    <citation type="journal article" date="2023" name="IScience">
        <title>Live-bearing cockroach genome reveals convergent evolutionary mechanisms linked to viviparity in insects and beyond.</title>
        <authorList>
            <person name="Fouks B."/>
            <person name="Harrison M.C."/>
            <person name="Mikhailova A.A."/>
            <person name="Marchal E."/>
            <person name="English S."/>
            <person name="Carruthers M."/>
            <person name="Jennings E.C."/>
            <person name="Chiamaka E.L."/>
            <person name="Frigard R.A."/>
            <person name="Pippel M."/>
            <person name="Attardo G.M."/>
            <person name="Benoit J.B."/>
            <person name="Bornberg-Bauer E."/>
            <person name="Tobe S.S."/>
        </authorList>
    </citation>
    <scope>NUCLEOTIDE SEQUENCE</scope>
    <source>
        <strain evidence="2">Stay&amp;Tobe</strain>
    </source>
</reference>
<dbReference type="Proteomes" id="UP001233999">
    <property type="component" value="Unassembled WGS sequence"/>
</dbReference>